<evidence type="ECO:0000313" key="2">
    <source>
        <dbReference type="EMBL" id="OZI72699.1"/>
    </source>
</evidence>
<name>A0A261VF43_9BORD</name>
<proteinExistence type="predicted"/>
<reference evidence="3" key="1">
    <citation type="submission" date="2017-05" db="EMBL/GenBank/DDBJ databases">
        <title>Complete and WGS of Bordetella genogroups.</title>
        <authorList>
            <person name="Spilker T."/>
            <person name="Lipuma J."/>
        </authorList>
    </citation>
    <scope>NUCLEOTIDE SEQUENCE [LARGE SCALE GENOMIC DNA]</scope>
    <source>
        <strain evidence="3">AU8256</strain>
    </source>
</reference>
<protein>
    <submittedName>
        <fullName evidence="2">Metal-dependent hydrolase</fullName>
    </submittedName>
</protein>
<dbReference type="Pfam" id="PF04909">
    <property type="entry name" value="Amidohydro_2"/>
    <property type="match status" value="1"/>
</dbReference>
<feature type="domain" description="Amidohydrolase-related" evidence="1">
    <location>
        <begin position="8"/>
        <end position="267"/>
    </location>
</feature>
<dbReference type="Proteomes" id="UP000215633">
    <property type="component" value="Unassembled WGS sequence"/>
</dbReference>
<dbReference type="RefSeq" id="WP_028352896.1">
    <property type="nucleotide sequence ID" value="NZ_NEVT01000008.1"/>
</dbReference>
<dbReference type="InterPro" id="IPR006680">
    <property type="entry name" value="Amidohydro-rel"/>
</dbReference>
<keyword evidence="3" id="KW-1185">Reference proteome</keyword>
<dbReference type="Gene3D" id="3.20.20.140">
    <property type="entry name" value="Metal-dependent hydrolases"/>
    <property type="match status" value="1"/>
</dbReference>
<dbReference type="EMBL" id="NEVT01000008">
    <property type="protein sequence ID" value="OZI72699.1"/>
    <property type="molecule type" value="Genomic_DNA"/>
</dbReference>
<evidence type="ECO:0000259" key="1">
    <source>
        <dbReference type="Pfam" id="PF04909"/>
    </source>
</evidence>
<accession>A0A261VF43</accession>
<comment type="caution">
    <text evidence="2">The sequence shown here is derived from an EMBL/GenBank/DDBJ whole genome shotgun (WGS) entry which is preliminary data.</text>
</comment>
<gene>
    <name evidence="2" type="ORF">CAL24_20690</name>
</gene>
<dbReference type="AlphaFoldDB" id="A0A261VF43"/>
<dbReference type="InterPro" id="IPR032466">
    <property type="entry name" value="Metal_Hydrolase"/>
</dbReference>
<organism evidence="2 3">
    <name type="scientific">Bordetella genomosp. 2</name>
    <dbReference type="NCBI Taxonomy" id="1983456"/>
    <lineage>
        <taxon>Bacteria</taxon>
        <taxon>Pseudomonadati</taxon>
        <taxon>Pseudomonadota</taxon>
        <taxon>Betaproteobacteria</taxon>
        <taxon>Burkholderiales</taxon>
        <taxon>Alcaligenaceae</taxon>
        <taxon>Bordetella</taxon>
    </lineage>
</organism>
<sequence>MTTSTPRIDAHVHFFTLRDLQRAGTRLPYALPAPHSLGGYLDRLIGAGVRMALLNNVHLSILPDSSHVFASFAELAQLQRRDPGRYGGIRLVGTILADPAYATAQRLAHPQVQGVRIVLHDTPADAIRDDAYTGPDWQALFHRLRGDQHVHIYAQHAQANLKVLRQLPPLARVLIDHLGTCHAERGADEPAYAELLDEARRRGNVYFKGPGYRTATDPAVVAPFATRIIERVGPGRLLLEASDAPHVGRAARGSAYADRFTALAALDFSTRLAEAAARRTGLAAETLLRGACPDLFPSSR</sequence>
<keyword evidence="2" id="KW-0378">Hydrolase</keyword>
<dbReference type="GO" id="GO:0016787">
    <property type="term" value="F:hydrolase activity"/>
    <property type="evidence" value="ECO:0007669"/>
    <property type="project" value="UniProtKB-KW"/>
</dbReference>
<dbReference type="SUPFAM" id="SSF51556">
    <property type="entry name" value="Metallo-dependent hydrolases"/>
    <property type="match status" value="1"/>
</dbReference>
<evidence type="ECO:0000313" key="3">
    <source>
        <dbReference type="Proteomes" id="UP000215633"/>
    </source>
</evidence>